<evidence type="ECO:0000256" key="1">
    <source>
        <dbReference type="ARBA" id="ARBA00002397"/>
    </source>
</evidence>
<keyword evidence="5" id="KW-1185">Reference proteome</keyword>
<evidence type="ECO:0000313" key="5">
    <source>
        <dbReference type="Proteomes" id="UP000035352"/>
    </source>
</evidence>
<dbReference type="Pfam" id="PF05130">
    <property type="entry name" value="FlgN"/>
    <property type="match status" value="1"/>
</dbReference>
<dbReference type="SUPFAM" id="SSF140566">
    <property type="entry name" value="FlgN-like"/>
    <property type="match status" value="1"/>
</dbReference>
<dbReference type="OrthoDB" id="8595824at2"/>
<dbReference type="InterPro" id="IPR036679">
    <property type="entry name" value="FlgN-like_sf"/>
</dbReference>
<dbReference type="EMBL" id="CP011371">
    <property type="protein sequence ID" value="AKJ30356.1"/>
    <property type="molecule type" value="Genomic_DNA"/>
</dbReference>
<comment type="similarity">
    <text evidence="2">Belongs to the FlgN family.</text>
</comment>
<name>A0A0G3BSK0_9BURK</name>
<dbReference type="Proteomes" id="UP000035352">
    <property type="component" value="Chromosome"/>
</dbReference>
<accession>A0A0G3BSK0</accession>
<dbReference type="STRING" id="413882.AAW51_3665"/>
<evidence type="ECO:0000256" key="3">
    <source>
        <dbReference type="ARBA" id="ARBA00022795"/>
    </source>
</evidence>
<organism evidence="4 5">
    <name type="scientific">Caldimonas brevitalea</name>
    <dbReference type="NCBI Taxonomy" id="413882"/>
    <lineage>
        <taxon>Bacteria</taxon>
        <taxon>Pseudomonadati</taxon>
        <taxon>Pseudomonadota</taxon>
        <taxon>Betaproteobacteria</taxon>
        <taxon>Burkholderiales</taxon>
        <taxon>Sphaerotilaceae</taxon>
        <taxon>Caldimonas</taxon>
    </lineage>
</organism>
<evidence type="ECO:0000256" key="2">
    <source>
        <dbReference type="ARBA" id="ARBA00007703"/>
    </source>
</evidence>
<dbReference type="Gene3D" id="1.20.58.300">
    <property type="entry name" value="FlgN-like"/>
    <property type="match status" value="1"/>
</dbReference>
<keyword evidence="4" id="KW-0969">Cilium</keyword>
<keyword evidence="4" id="KW-0282">Flagellum</keyword>
<protein>
    <submittedName>
        <fullName evidence="4">Flagella synthesis protein FlgN</fullName>
    </submittedName>
</protein>
<dbReference type="KEGG" id="pbh:AAW51_3665"/>
<proteinExistence type="inferred from homology"/>
<dbReference type="RefSeq" id="WP_047195743.1">
    <property type="nucleotide sequence ID" value="NZ_CP011371.1"/>
</dbReference>
<gene>
    <name evidence="4" type="primary">flgN</name>
    <name evidence="4" type="ORF">AAW51_3665</name>
</gene>
<keyword evidence="3" id="KW-1005">Bacterial flagellum biogenesis</keyword>
<evidence type="ECO:0000313" key="4">
    <source>
        <dbReference type="EMBL" id="AKJ30356.1"/>
    </source>
</evidence>
<dbReference type="AlphaFoldDB" id="A0A0G3BSK0"/>
<dbReference type="GO" id="GO:0044780">
    <property type="term" value="P:bacterial-type flagellum assembly"/>
    <property type="evidence" value="ECO:0007669"/>
    <property type="project" value="InterPro"/>
</dbReference>
<dbReference type="InterPro" id="IPR007809">
    <property type="entry name" value="FlgN-like"/>
</dbReference>
<keyword evidence="4" id="KW-0966">Cell projection</keyword>
<reference evidence="4 5" key="1">
    <citation type="submission" date="2015-05" db="EMBL/GenBank/DDBJ databases">
        <authorList>
            <person name="Tang B."/>
            <person name="Yu Y."/>
        </authorList>
    </citation>
    <scope>NUCLEOTIDE SEQUENCE [LARGE SCALE GENOMIC DNA]</scope>
    <source>
        <strain evidence="4 5">DSM 7029</strain>
    </source>
</reference>
<sequence length="141" mass="15830">MKAPPALARLLLGVRADLADYARLRELLQEQFDVALRHDSQQMAETAERISALTAALEARRGERVALAAELLGKDAPVSMQRLVPLVPAPARAALQDWWQTLEALVRECKALNARNCRLMMDQHEIMQRVLHSEVHTYAPT</sequence>
<comment type="function">
    <text evidence="1">Required for the efficient initiation of filament assembly.</text>
</comment>